<dbReference type="NCBIfam" id="TIGR00473">
    <property type="entry name" value="pssA"/>
    <property type="match status" value="1"/>
</dbReference>
<evidence type="ECO:0000256" key="10">
    <source>
        <dbReference type="ARBA" id="ARBA00023098"/>
    </source>
</evidence>
<evidence type="ECO:0000256" key="8">
    <source>
        <dbReference type="ARBA" id="ARBA00022692"/>
    </source>
</evidence>
<gene>
    <name evidence="16" type="ORF">SDC9_46073</name>
</gene>
<evidence type="ECO:0000313" key="16">
    <source>
        <dbReference type="EMBL" id="MPL99852.1"/>
    </source>
</evidence>
<reference evidence="16" key="1">
    <citation type="submission" date="2019-08" db="EMBL/GenBank/DDBJ databases">
        <authorList>
            <person name="Kucharzyk K."/>
            <person name="Murdoch R.W."/>
            <person name="Higgins S."/>
            <person name="Loffler F."/>
        </authorList>
    </citation>
    <scope>NUCLEOTIDE SEQUENCE</scope>
</reference>
<comment type="catalytic activity">
    <reaction evidence="1">
        <text>a CDP-1,2-diacyl-sn-glycerol + L-serine = a 1,2-diacyl-sn-glycero-3-phospho-L-serine + CMP + H(+)</text>
        <dbReference type="Rhea" id="RHEA:16913"/>
        <dbReference type="ChEBI" id="CHEBI:15378"/>
        <dbReference type="ChEBI" id="CHEBI:33384"/>
        <dbReference type="ChEBI" id="CHEBI:57262"/>
        <dbReference type="ChEBI" id="CHEBI:58332"/>
        <dbReference type="ChEBI" id="CHEBI:60377"/>
        <dbReference type="EC" id="2.7.8.8"/>
    </reaction>
</comment>
<dbReference type="InterPro" id="IPR004533">
    <property type="entry name" value="CDP-diaglyc--ser_O-PTrfase"/>
</dbReference>
<proteinExistence type="inferred from homology"/>
<feature type="transmembrane region" description="Helical" evidence="15">
    <location>
        <begin position="99"/>
        <end position="118"/>
    </location>
</feature>
<keyword evidence="9 15" id="KW-1133">Transmembrane helix</keyword>
<dbReference type="InterPro" id="IPR043130">
    <property type="entry name" value="CDP-OH_PTrfase_TM_dom"/>
</dbReference>
<feature type="transmembrane region" description="Helical" evidence="15">
    <location>
        <begin position="189"/>
        <end position="222"/>
    </location>
</feature>
<dbReference type="GO" id="GO:0016020">
    <property type="term" value="C:membrane"/>
    <property type="evidence" value="ECO:0007669"/>
    <property type="project" value="InterPro"/>
</dbReference>
<keyword evidence="7" id="KW-0808">Transferase</keyword>
<dbReference type="InterPro" id="IPR050324">
    <property type="entry name" value="CDP-alcohol_PTase-I"/>
</dbReference>
<keyword evidence="6" id="KW-0444">Lipid biosynthesis</keyword>
<feature type="transmembrane region" description="Helical" evidence="15">
    <location>
        <begin position="156"/>
        <end position="177"/>
    </location>
</feature>
<comment type="caution">
    <text evidence="16">The sequence shown here is derived from an EMBL/GenBank/DDBJ whole genome shotgun (WGS) entry which is preliminary data.</text>
</comment>
<organism evidence="16">
    <name type="scientific">bioreactor metagenome</name>
    <dbReference type="NCBI Taxonomy" id="1076179"/>
    <lineage>
        <taxon>unclassified sequences</taxon>
        <taxon>metagenomes</taxon>
        <taxon>ecological metagenomes</taxon>
    </lineage>
</organism>
<protein>
    <recommendedName>
        <fullName evidence="5">CDP-diacylglycerol--serine O-phosphatidyltransferase</fullName>
        <ecNumber evidence="4">2.7.8.8</ecNumber>
    </recommendedName>
    <alternativeName>
        <fullName evidence="14">Phosphatidylserine synthase</fullName>
    </alternativeName>
</protein>
<keyword evidence="8 15" id="KW-0812">Transmembrane</keyword>
<dbReference type="AlphaFoldDB" id="A0A644WBB7"/>
<evidence type="ECO:0000256" key="7">
    <source>
        <dbReference type="ARBA" id="ARBA00022679"/>
    </source>
</evidence>
<dbReference type="PANTHER" id="PTHR14269">
    <property type="entry name" value="CDP-DIACYLGLYCEROL--GLYCEROL-3-PHOSPHATE 3-PHOSPHATIDYLTRANSFERASE-RELATED"/>
    <property type="match status" value="1"/>
</dbReference>
<evidence type="ECO:0000256" key="9">
    <source>
        <dbReference type="ARBA" id="ARBA00022989"/>
    </source>
</evidence>
<evidence type="ECO:0000256" key="6">
    <source>
        <dbReference type="ARBA" id="ARBA00022516"/>
    </source>
</evidence>
<name>A0A644WBB7_9ZZZZ</name>
<dbReference type="EMBL" id="VSSQ01000692">
    <property type="protein sequence ID" value="MPL99852.1"/>
    <property type="molecule type" value="Genomic_DNA"/>
</dbReference>
<keyword evidence="11 15" id="KW-0472">Membrane</keyword>
<evidence type="ECO:0000256" key="14">
    <source>
        <dbReference type="ARBA" id="ARBA00032361"/>
    </source>
</evidence>
<sequence length="244" mass="26220">MRNRRKRGSLPFRKIAPNMVTSGNLLCGMMALFLLFHGRFVPAAWLVFMAVFFDCMDGKVARSLGGGTQFGLEFDSLADVVSFGVVPAMLMYVSYADALGLWGVLAASFFALCGALRLARFNVVHMPGPFQGLPIPAGGLFLASFILAPVSLHPAAAAFLCFGTGALMISSVPYGSLKGLRKGQGNRKKFLLLAGILALTFVSLQSAAPLAVMAVYVVSGLIRFDWEKWLSRETGEGERAEKKA</sequence>
<comment type="subcellular location">
    <subcellularLocation>
        <location evidence="2">Endomembrane system</location>
        <topology evidence="2">Multi-pass membrane protein</topology>
    </subcellularLocation>
</comment>
<evidence type="ECO:0000256" key="5">
    <source>
        <dbReference type="ARBA" id="ARBA00017171"/>
    </source>
</evidence>
<dbReference type="GO" id="GO:0012505">
    <property type="term" value="C:endomembrane system"/>
    <property type="evidence" value="ECO:0007669"/>
    <property type="project" value="UniProtKB-SubCell"/>
</dbReference>
<accession>A0A644WBB7</accession>
<evidence type="ECO:0000256" key="12">
    <source>
        <dbReference type="ARBA" id="ARBA00023209"/>
    </source>
</evidence>
<evidence type="ECO:0000256" key="15">
    <source>
        <dbReference type="SAM" id="Phobius"/>
    </source>
</evidence>
<keyword evidence="12" id="KW-0594">Phospholipid biosynthesis</keyword>
<evidence type="ECO:0000256" key="11">
    <source>
        <dbReference type="ARBA" id="ARBA00023136"/>
    </source>
</evidence>
<dbReference type="InterPro" id="IPR048254">
    <property type="entry name" value="CDP_ALCOHOL_P_TRANSF_CS"/>
</dbReference>
<keyword evidence="13" id="KW-1208">Phospholipid metabolism</keyword>
<dbReference type="Pfam" id="PF01066">
    <property type="entry name" value="CDP-OH_P_transf"/>
    <property type="match status" value="1"/>
</dbReference>
<dbReference type="InterPro" id="IPR000462">
    <property type="entry name" value="CDP-OH_P_trans"/>
</dbReference>
<dbReference type="EC" id="2.7.8.8" evidence="4"/>
<dbReference type="Gene3D" id="1.20.120.1760">
    <property type="match status" value="1"/>
</dbReference>
<evidence type="ECO:0000256" key="2">
    <source>
        <dbReference type="ARBA" id="ARBA00004127"/>
    </source>
</evidence>
<comment type="similarity">
    <text evidence="3">Belongs to the CDP-alcohol phosphatidyltransferase class-I family.</text>
</comment>
<keyword evidence="10" id="KW-0443">Lipid metabolism</keyword>
<evidence type="ECO:0000256" key="1">
    <source>
        <dbReference type="ARBA" id="ARBA00000287"/>
    </source>
</evidence>
<dbReference type="GO" id="GO:0008654">
    <property type="term" value="P:phospholipid biosynthetic process"/>
    <property type="evidence" value="ECO:0007669"/>
    <property type="project" value="UniProtKB-KW"/>
</dbReference>
<dbReference type="PANTHER" id="PTHR14269:SF61">
    <property type="entry name" value="CDP-DIACYLGLYCEROL--SERINE O-PHOSPHATIDYLTRANSFERASE"/>
    <property type="match status" value="1"/>
</dbReference>
<evidence type="ECO:0000256" key="3">
    <source>
        <dbReference type="ARBA" id="ARBA00010441"/>
    </source>
</evidence>
<dbReference type="GO" id="GO:0003882">
    <property type="term" value="F:CDP-diacylglycerol-serine O-phosphatidyltransferase activity"/>
    <property type="evidence" value="ECO:0007669"/>
    <property type="project" value="UniProtKB-EC"/>
</dbReference>
<evidence type="ECO:0000256" key="13">
    <source>
        <dbReference type="ARBA" id="ARBA00023264"/>
    </source>
</evidence>
<feature type="transmembrane region" description="Helical" evidence="15">
    <location>
        <begin position="130"/>
        <end position="150"/>
    </location>
</feature>
<evidence type="ECO:0000256" key="4">
    <source>
        <dbReference type="ARBA" id="ARBA00013174"/>
    </source>
</evidence>
<dbReference type="PROSITE" id="PS00379">
    <property type="entry name" value="CDP_ALCOHOL_P_TRANSF"/>
    <property type="match status" value="1"/>
</dbReference>
<feature type="transmembrane region" description="Helical" evidence="15">
    <location>
        <begin position="20"/>
        <end position="37"/>
    </location>
</feature>